<organism evidence="4 5">
    <name type="scientific">Timema podura</name>
    <name type="common">Walking stick</name>
    <dbReference type="NCBI Taxonomy" id="61482"/>
    <lineage>
        <taxon>Eukaryota</taxon>
        <taxon>Metazoa</taxon>
        <taxon>Ecdysozoa</taxon>
        <taxon>Arthropoda</taxon>
        <taxon>Hexapoda</taxon>
        <taxon>Insecta</taxon>
        <taxon>Pterygota</taxon>
        <taxon>Neoptera</taxon>
        <taxon>Polyneoptera</taxon>
        <taxon>Phasmatodea</taxon>
        <taxon>Timematodea</taxon>
        <taxon>Timematoidea</taxon>
        <taxon>Timematidae</taxon>
        <taxon>Timema</taxon>
    </lineage>
</organism>
<keyword evidence="2" id="KW-0472">Membrane</keyword>
<feature type="chain" id="PRO_5046495858" evidence="3">
    <location>
        <begin position="23"/>
        <end position="129"/>
    </location>
</feature>
<accession>A0ABN7PKR8</accession>
<feature type="signal peptide" evidence="3">
    <location>
        <begin position="1"/>
        <end position="22"/>
    </location>
</feature>
<evidence type="ECO:0000256" key="2">
    <source>
        <dbReference type="SAM" id="Phobius"/>
    </source>
</evidence>
<gene>
    <name evidence="4" type="ORF">TPAB3V08_LOCUS14658</name>
</gene>
<feature type="transmembrane region" description="Helical" evidence="2">
    <location>
        <begin position="38"/>
        <end position="58"/>
    </location>
</feature>
<reference evidence="4" key="1">
    <citation type="submission" date="2021-03" db="EMBL/GenBank/DDBJ databases">
        <authorList>
            <person name="Tran Van P."/>
        </authorList>
    </citation>
    <scope>NUCLEOTIDE SEQUENCE</scope>
</reference>
<keyword evidence="2" id="KW-0812">Transmembrane</keyword>
<feature type="transmembrane region" description="Helical" evidence="2">
    <location>
        <begin position="65"/>
        <end position="85"/>
    </location>
</feature>
<dbReference type="Proteomes" id="UP001153148">
    <property type="component" value="Unassembled WGS sequence"/>
</dbReference>
<proteinExistence type="predicted"/>
<evidence type="ECO:0000256" key="1">
    <source>
        <dbReference type="SAM" id="MobiDB-lite"/>
    </source>
</evidence>
<sequence>MARTTTVLSALLLNLLGVDVFSGCFAPRAPCCDKTAPIVTTLLFKVAVAVVLTNLRVYPRGLRRLPGVCFFLYELICCLLLIEFAEKVLWAALENLVYEKISNITGKVNSSSSLDHRNKQSDVWTQRTR</sequence>
<name>A0ABN7PKR8_TIMPD</name>
<dbReference type="Pfam" id="PF16089">
    <property type="entry name" value="DUF4818"/>
    <property type="match status" value="1"/>
</dbReference>
<dbReference type="EMBL" id="CAJPIN010073694">
    <property type="protein sequence ID" value="CAG2067715.1"/>
    <property type="molecule type" value="Genomic_DNA"/>
</dbReference>
<evidence type="ECO:0000313" key="4">
    <source>
        <dbReference type="EMBL" id="CAG2067715.1"/>
    </source>
</evidence>
<keyword evidence="3" id="KW-0732">Signal</keyword>
<evidence type="ECO:0000313" key="5">
    <source>
        <dbReference type="Proteomes" id="UP001153148"/>
    </source>
</evidence>
<feature type="region of interest" description="Disordered" evidence="1">
    <location>
        <begin position="109"/>
        <end position="129"/>
    </location>
</feature>
<evidence type="ECO:0000256" key="3">
    <source>
        <dbReference type="SAM" id="SignalP"/>
    </source>
</evidence>
<dbReference type="InterPro" id="IPR032145">
    <property type="entry name" value="DUF4818"/>
</dbReference>
<protein>
    <submittedName>
        <fullName evidence="4">Uncharacterized protein</fullName>
    </submittedName>
</protein>
<keyword evidence="2" id="KW-1133">Transmembrane helix</keyword>
<comment type="caution">
    <text evidence="4">The sequence shown here is derived from an EMBL/GenBank/DDBJ whole genome shotgun (WGS) entry which is preliminary data.</text>
</comment>
<keyword evidence="5" id="KW-1185">Reference proteome</keyword>